<dbReference type="PANTHER" id="PTHR33908:SF11">
    <property type="entry name" value="MEMBRANE PROTEIN"/>
    <property type="match status" value="1"/>
</dbReference>
<feature type="domain" description="Glycosyltransferase RgtA/B/C/D-like" evidence="10">
    <location>
        <begin position="59"/>
        <end position="217"/>
    </location>
</feature>
<evidence type="ECO:0000259" key="10">
    <source>
        <dbReference type="Pfam" id="PF13231"/>
    </source>
</evidence>
<sequence>MDDAHEDAAVRRARRAFWVGWGLLALLKLGIAWRLPLFVDEAFYWQEGQHLDWAYSDLPGLTAWLTRLGTALFGHSVLGVRLPFLLIGALLPCWLVRLTAREFGPLAGWRAGLWWLLLPLAGTLGLLALPDVPLLLATLLCLDACLRLLRRIDWLGVGELAAGLLLGGLTHYRFAAVLLAGGAALLMLREGRALLRQPKVWLALAVGVLAWLPLLGWNLQHAEAGLRFQVLERNPWTFSLQGLRLGAVQLILVTPLLLLAMLQAAGRGLRDPRPAARYLALSGGLLWAGFFVLGFFADRQRVSFHWPLAGQVALLPLLPWVLSGWSRGWRVAAHGLAGLGLLLALAYALMAATAQGRAWAAGHGFYPGNFSDWQALAQQVRLQQAGAPPGTRLLAADFKLGAELGFVLNDPDIPVLDHPLNRKHGRQAQLALWGLLQPAPVPSDQSWLVVANPAFAGFADEATFAHWLSRQLGGMPTPQVVTVDAGAARYWLVLRPAAGVQPATAAESRPGAAGVRLQSGADR</sequence>
<feature type="transmembrane region" description="Helical" evidence="9">
    <location>
        <begin position="303"/>
        <end position="322"/>
    </location>
</feature>
<comment type="subcellular location">
    <subcellularLocation>
        <location evidence="1">Cell membrane</location>
        <topology evidence="1">Multi-pass membrane protein</topology>
    </subcellularLocation>
</comment>
<feature type="transmembrane region" description="Helical" evidence="9">
    <location>
        <begin position="16"/>
        <end position="35"/>
    </location>
</feature>
<feature type="transmembrane region" description="Helical" evidence="9">
    <location>
        <begin position="278"/>
        <end position="297"/>
    </location>
</feature>
<gene>
    <name evidence="11" type="ORF">SAMN02745204_00676</name>
</gene>
<dbReference type="STRING" id="213588.SAMN02745204_00676"/>
<dbReference type="RefSeq" id="WP_072755218.1">
    <property type="nucleotide sequence ID" value="NZ_FQUK01000007.1"/>
</dbReference>
<dbReference type="InterPro" id="IPR050297">
    <property type="entry name" value="LipidA_mod_glycosyltrf_83"/>
</dbReference>
<keyword evidence="2" id="KW-1003">Cell membrane</keyword>
<keyword evidence="12" id="KW-1185">Reference proteome</keyword>
<evidence type="ECO:0000256" key="2">
    <source>
        <dbReference type="ARBA" id="ARBA00022475"/>
    </source>
</evidence>
<feature type="transmembrane region" description="Helical" evidence="9">
    <location>
        <begin position="160"/>
        <end position="188"/>
    </location>
</feature>
<evidence type="ECO:0000256" key="7">
    <source>
        <dbReference type="ARBA" id="ARBA00023136"/>
    </source>
</evidence>
<feature type="transmembrane region" description="Helical" evidence="9">
    <location>
        <begin position="331"/>
        <end position="350"/>
    </location>
</feature>
<dbReference type="EMBL" id="FQUK01000007">
    <property type="protein sequence ID" value="SHE54974.1"/>
    <property type="molecule type" value="Genomic_DNA"/>
</dbReference>
<evidence type="ECO:0000256" key="4">
    <source>
        <dbReference type="ARBA" id="ARBA00022679"/>
    </source>
</evidence>
<organism evidence="11 12">
    <name type="scientific">Thermomonas hydrothermalis</name>
    <dbReference type="NCBI Taxonomy" id="213588"/>
    <lineage>
        <taxon>Bacteria</taxon>
        <taxon>Pseudomonadati</taxon>
        <taxon>Pseudomonadota</taxon>
        <taxon>Gammaproteobacteria</taxon>
        <taxon>Lysobacterales</taxon>
        <taxon>Lysobacteraceae</taxon>
        <taxon>Thermomonas</taxon>
    </lineage>
</organism>
<evidence type="ECO:0000256" key="6">
    <source>
        <dbReference type="ARBA" id="ARBA00022989"/>
    </source>
</evidence>
<evidence type="ECO:0000256" key="9">
    <source>
        <dbReference type="SAM" id="Phobius"/>
    </source>
</evidence>
<keyword evidence="5 9" id="KW-0812">Transmembrane</keyword>
<protein>
    <submittedName>
        <fullName evidence="11">4-amino-4-deoxy-L-arabinose transferase</fullName>
    </submittedName>
</protein>
<dbReference type="PANTHER" id="PTHR33908">
    <property type="entry name" value="MANNOSYLTRANSFERASE YKCB-RELATED"/>
    <property type="match status" value="1"/>
</dbReference>
<proteinExistence type="predicted"/>
<feature type="transmembrane region" description="Helical" evidence="9">
    <location>
        <begin position="245"/>
        <end position="266"/>
    </location>
</feature>
<dbReference type="GO" id="GO:0016763">
    <property type="term" value="F:pentosyltransferase activity"/>
    <property type="evidence" value="ECO:0007669"/>
    <property type="project" value="TreeGrafter"/>
</dbReference>
<keyword evidence="6 9" id="KW-1133">Transmembrane helix</keyword>
<reference evidence="12" key="1">
    <citation type="submission" date="2016-11" db="EMBL/GenBank/DDBJ databases">
        <authorList>
            <person name="Varghese N."/>
            <person name="Submissions S."/>
        </authorList>
    </citation>
    <scope>NUCLEOTIDE SEQUENCE [LARGE SCALE GENOMIC DNA]</scope>
    <source>
        <strain evidence="12">DSM 14834</strain>
    </source>
</reference>
<accession>A0A1M4UE77</accession>
<keyword evidence="4 11" id="KW-0808">Transferase</keyword>
<keyword evidence="3" id="KW-0328">Glycosyltransferase</keyword>
<evidence type="ECO:0000256" key="3">
    <source>
        <dbReference type="ARBA" id="ARBA00022676"/>
    </source>
</evidence>
<dbReference type="GO" id="GO:0009103">
    <property type="term" value="P:lipopolysaccharide biosynthetic process"/>
    <property type="evidence" value="ECO:0007669"/>
    <property type="project" value="UniProtKB-ARBA"/>
</dbReference>
<evidence type="ECO:0000313" key="12">
    <source>
        <dbReference type="Proteomes" id="UP000242857"/>
    </source>
</evidence>
<feature type="transmembrane region" description="Helical" evidence="9">
    <location>
        <begin position="200"/>
        <end position="219"/>
    </location>
</feature>
<feature type="transmembrane region" description="Helical" evidence="9">
    <location>
        <begin position="112"/>
        <end position="140"/>
    </location>
</feature>
<dbReference type="Pfam" id="PF13231">
    <property type="entry name" value="PMT_2"/>
    <property type="match status" value="1"/>
</dbReference>
<feature type="transmembrane region" description="Helical" evidence="9">
    <location>
        <begin position="82"/>
        <end position="100"/>
    </location>
</feature>
<name>A0A1M4UE77_9GAMM</name>
<feature type="region of interest" description="Disordered" evidence="8">
    <location>
        <begin position="503"/>
        <end position="523"/>
    </location>
</feature>
<dbReference type="AlphaFoldDB" id="A0A1M4UE77"/>
<evidence type="ECO:0000313" key="11">
    <source>
        <dbReference type="EMBL" id="SHE54974.1"/>
    </source>
</evidence>
<dbReference type="InterPro" id="IPR038731">
    <property type="entry name" value="RgtA/B/C-like"/>
</dbReference>
<dbReference type="Proteomes" id="UP000242857">
    <property type="component" value="Unassembled WGS sequence"/>
</dbReference>
<dbReference type="GO" id="GO:0005886">
    <property type="term" value="C:plasma membrane"/>
    <property type="evidence" value="ECO:0007669"/>
    <property type="project" value="UniProtKB-SubCell"/>
</dbReference>
<evidence type="ECO:0000256" key="5">
    <source>
        <dbReference type="ARBA" id="ARBA00022692"/>
    </source>
</evidence>
<evidence type="ECO:0000256" key="8">
    <source>
        <dbReference type="SAM" id="MobiDB-lite"/>
    </source>
</evidence>
<evidence type="ECO:0000256" key="1">
    <source>
        <dbReference type="ARBA" id="ARBA00004651"/>
    </source>
</evidence>
<keyword evidence="7 9" id="KW-0472">Membrane</keyword>